<dbReference type="HOGENOM" id="CLU_699681_0_0_0"/>
<dbReference type="RefSeq" id="WP_012414404.1">
    <property type="nucleotide sequence ID" value="NC_010644.1"/>
</dbReference>
<dbReference type="KEGG" id="emi:Emin_0227"/>
<proteinExistence type="predicted"/>
<reference evidence="1 2" key="1">
    <citation type="journal article" date="2009" name="Appl. Environ. Microbiol.">
        <title>Genomic analysis of 'Elusimicrobium minutum,' the first cultivated representative of the phylum 'Elusimicrobia' (formerly termite group 1).</title>
        <authorList>
            <person name="Herlemann D.P.R."/>
            <person name="Geissinger O."/>
            <person name="Ikeda-Ohtsubo W."/>
            <person name="Kunin V."/>
            <person name="Sun H."/>
            <person name="Lapidus A."/>
            <person name="Hugenholtz P."/>
            <person name="Brune A."/>
        </authorList>
    </citation>
    <scope>NUCLEOTIDE SEQUENCE [LARGE SCALE GENOMIC DNA]</scope>
    <source>
        <strain evidence="1 2">Pei191</strain>
    </source>
</reference>
<dbReference type="Proteomes" id="UP000001029">
    <property type="component" value="Chromosome"/>
</dbReference>
<dbReference type="STRING" id="445932.Emin_0227"/>
<sequence length="394" mass="45839">MAKQKEEIGVFKKVAVFPRRIIKHVGKYYPFDPDNPSGSLWEMELYLALLIVSKDNLYPYLSFPYDLLMRDFKRYLYHMLATRLLSVTVATQFVAKTYAELEKYKKEGGPTEKIVHIWYKDKYYFMDFLDRYLRAYEKGVFDGEYNSKNYSTKLSLRATVNLLKAYSKVHGSKFTLRPEWEDIDGKLLKVDPRSRVMTDLLLLENKRLISISRVSADDFEEWCKPRIVMVKDMKIRANIELLKPIEEIEKEIFEVKAEKGFLGLVVNEENEVFYNGTKIKAFSSSAEQQIGLLKLLISKKGVAATREAVYSALGYTMKSKKAPKRHNEYDDGYDEIEGTYKRGPKINKREAFRDRLKKLIKEVQSKLPDGSVIIKNTEKEGVFIVSGETKVSHK</sequence>
<dbReference type="AlphaFoldDB" id="B2KB30"/>
<accession>B2KB30</accession>
<dbReference type="EMBL" id="CP001055">
    <property type="protein sequence ID" value="ACC97789.1"/>
    <property type="molecule type" value="Genomic_DNA"/>
</dbReference>
<keyword evidence="2" id="KW-1185">Reference proteome</keyword>
<protein>
    <submittedName>
        <fullName evidence="1">Uncharacterized protein</fullName>
    </submittedName>
</protein>
<organism evidence="1 2">
    <name type="scientific">Elusimicrobium minutum (strain Pei191)</name>
    <dbReference type="NCBI Taxonomy" id="445932"/>
    <lineage>
        <taxon>Bacteria</taxon>
        <taxon>Pseudomonadati</taxon>
        <taxon>Elusimicrobiota</taxon>
        <taxon>Elusimicrobia</taxon>
        <taxon>Elusimicrobiales</taxon>
        <taxon>Elusimicrobiaceae</taxon>
        <taxon>Elusimicrobium</taxon>
    </lineage>
</organism>
<evidence type="ECO:0000313" key="2">
    <source>
        <dbReference type="Proteomes" id="UP000001029"/>
    </source>
</evidence>
<gene>
    <name evidence="1" type="ordered locus">Emin_0227</name>
</gene>
<name>B2KB30_ELUMP</name>
<evidence type="ECO:0000313" key="1">
    <source>
        <dbReference type="EMBL" id="ACC97789.1"/>
    </source>
</evidence>